<dbReference type="EMBL" id="MG732930">
    <property type="protein sequence ID" value="AUV57150.1"/>
    <property type="molecule type" value="Genomic_DNA"/>
</dbReference>
<sequence>MIQINQTTSTLEAISALRKLADMLESKSAFLLSGEVNDRRNYCEGRTISIDISVFTDSDEEICI</sequence>
<evidence type="ECO:0000313" key="1">
    <source>
        <dbReference type="EMBL" id="AUV57150.1"/>
    </source>
</evidence>
<dbReference type="Proteomes" id="UP000241856">
    <property type="component" value="Segment"/>
</dbReference>
<name>A0A2P0W9V5_9CAUD</name>
<proteinExistence type="predicted"/>
<gene>
    <name evidence="1" type="ORF">Ec36</name>
</gene>
<reference evidence="1 2" key="1">
    <citation type="submission" date="2017-12" db="EMBL/GenBank/DDBJ databases">
        <title>Genomic analysis of a novel phage Ec_L1 lytic to Enterobacter cloacae.</title>
        <authorList>
            <person name="Li Z."/>
            <person name="Ren H."/>
            <person name="Xu Y."/>
        </authorList>
    </citation>
    <scope>NUCLEOTIDE SEQUENCE [LARGE SCALE GENOMIC DNA]</scope>
</reference>
<keyword evidence="2" id="KW-1185">Reference proteome</keyword>
<organism evidence="1 2">
    <name type="scientific">Enterobacter phage Ec_L1</name>
    <dbReference type="NCBI Taxonomy" id="2070180"/>
    <lineage>
        <taxon>Viruses</taxon>
        <taxon>Duplodnaviria</taxon>
        <taxon>Heunggongvirae</taxon>
        <taxon>Uroviricota</taxon>
        <taxon>Caudoviricetes</taxon>
        <taxon>Drexlerviridae</taxon>
        <taxon>Eclunavirus</taxon>
        <taxon>Eclunavirus EcL1</taxon>
    </lineage>
</organism>
<accession>A0A2P0W9V5</accession>
<evidence type="ECO:0000313" key="2">
    <source>
        <dbReference type="Proteomes" id="UP000241856"/>
    </source>
</evidence>
<protein>
    <submittedName>
        <fullName evidence="1">Uncharacterized protein</fullName>
    </submittedName>
</protein>